<dbReference type="SUPFAM" id="SSF56024">
    <property type="entry name" value="Phospholipase D/nuclease"/>
    <property type="match status" value="2"/>
</dbReference>
<sequence length="680" mass="76214">MSFFAWKGSNRSENTEHGGRNLQDGLFQIASQACHILVQVNNTHNVSYGGNNNVRNIAYSKCSNNDEDSVRHAASSTNKATASTVKSYTKYRKEQGKDQDVVVLLPHRKSRTPLIKHKLSTVSENARLELNEKSKYIGSGSRNGGSVGGASGSGPSGGGPSGASAINGNTVPDDDFELWDYSGFMLKNDTDDPITNGKWGGAQGWCRPSCIPITVILILIVLVVLLPLLDHTADKYASNGADFGFDTSCMNGCNLSFVETLPIGLNYTNNTVFLDNTYDSWIKLISLARQKIEIASFYWTMRREDVYPDDSAKQGEEIFKLLLQAGRDRNILLKIAQNLPSQVSPNIDTEVLTKKANAKVKSLNFAGLLGGGVLHTKLWLVDRMHVYIGSANMDWRSLSQVKELGLIALNCSCLANDFAKIFDVYWTVGDDGKIPSVWPDYLNTRINLKTPMNFTFKNNKYKTFVASSPPPFSPKGRTNDIDAILYCIEKAEKFIYISVMDYFPLTVYTAKIKYWPIIDDALRTAAIERKIHVRLLISMWKHTSKSEIFFLKSLAELTDSYAGVKIEVRKFIVPTNPDFDRIPFSRVNHNKYMVTDVAAYIGTSNWSGDYFINTAGISTIFETISDQTSDNLRQQLENVFHRDWHSEYSYALNGSLPFVERSTNTIEDDYYLRSSRYILT</sequence>
<evidence type="ECO:0000256" key="2">
    <source>
        <dbReference type="SAM" id="MobiDB-lite"/>
    </source>
</evidence>
<evidence type="ECO:0000256" key="1">
    <source>
        <dbReference type="ARBA" id="ARBA00008664"/>
    </source>
</evidence>
<dbReference type="EMBL" id="WNWW01000966">
    <property type="protein sequence ID" value="KAF3420317.1"/>
    <property type="molecule type" value="Genomic_DNA"/>
</dbReference>
<comment type="caution">
    <text evidence="4">The sequence shown here is derived from an EMBL/GenBank/DDBJ whole genome shotgun (WGS) entry which is preliminary data.</text>
</comment>
<accession>A0A833RMS4</accession>
<feature type="domain" description="PLD phosphodiesterase" evidence="3">
    <location>
        <begin position="584"/>
        <end position="610"/>
    </location>
</feature>
<dbReference type="OrthoDB" id="1923775at2759"/>
<evidence type="ECO:0000313" key="5">
    <source>
        <dbReference type="Proteomes" id="UP000655588"/>
    </source>
</evidence>
<dbReference type="Pfam" id="PF13918">
    <property type="entry name" value="PLDc_3"/>
    <property type="match status" value="1"/>
</dbReference>
<dbReference type="PANTHER" id="PTHR10185:SF17">
    <property type="entry name" value="GM01519P-RELATED"/>
    <property type="match status" value="1"/>
</dbReference>
<dbReference type="InterPro" id="IPR032803">
    <property type="entry name" value="PLDc_3"/>
</dbReference>
<dbReference type="CDD" id="cd09106">
    <property type="entry name" value="PLDc_vPLD3_4_5_like_1"/>
    <property type="match status" value="1"/>
</dbReference>
<organism evidence="4 5">
    <name type="scientific">Frieseomelitta varia</name>
    <dbReference type="NCBI Taxonomy" id="561572"/>
    <lineage>
        <taxon>Eukaryota</taxon>
        <taxon>Metazoa</taxon>
        <taxon>Ecdysozoa</taxon>
        <taxon>Arthropoda</taxon>
        <taxon>Hexapoda</taxon>
        <taxon>Insecta</taxon>
        <taxon>Pterygota</taxon>
        <taxon>Neoptera</taxon>
        <taxon>Endopterygota</taxon>
        <taxon>Hymenoptera</taxon>
        <taxon>Apocrita</taxon>
        <taxon>Aculeata</taxon>
        <taxon>Apoidea</taxon>
        <taxon>Anthophila</taxon>
        <taxon>Apidae</taxon>
        <taxon>Frieseomelitta</taxon>
    </lineage>
</organism>
<dbReference type="Gene3D" id="3.30.870.10">
    <property type="entry name" value="Endonuclease Chain A"/>
    <property type="match status" value="2"/>
</dbReference>
<dbReference type="CDD" id="cd09107">
    <property type="entry name" value="PLDc_vPLD3_4_5_like_2"/>
    <property type="match status" value="1"/>
</dbReference>
<feature type="region of interest" description="Disordered" evidence="2">
    <location>
        <begin position="137"/>
        <end position="167"/>
    </location>
</feature>
<feature type="compositionally biased region" description="Gly residues" evidence="2">
    <location>
        <begin position="141"/>
        <end position="161"/>
    </location>
</feature>
<dbReference type="GO" id="GO:0003824">
    <property type="term" value="F:catalytic activity"/>
    <property type="evidence" value="ECO:0007669"/>
    <property type="project" value="InterPro"/>
</dbReference>
<dbReference type="AlphaFoldDB" id="A0A833RMS4"/>
<gene>
    <name evidence="4" type="ORF">E2986_00768</name>
</gene>
<protein>
    <recommendedName>
        <fullName evidence="3">PLD phosphodiesterase domain-containing protein</fullName>
    </recommendedName>
</protein>
<dbReference type="InterPro" id="IPR001736">
    <property type="entry name" value="PLipase_D/transphosphatidylase"/>
</dbReference>
<evidence type="ECO:0000313" key="4">
    <source>
        <dbReference type="EMBL" id="KAF3420317.1"/>
    </source>
</evidence>
<evidence type="ECO:0000259" key="3">
    <source>
        <dbReference type="PROSITE" id="PS50035"/>
    </source>
</evidence>
<dbReference type="InterPro" id="IPR050874">
    <property type="entry name" value="Diverse_PLD-related"/>
</dbReference>
<dbReference type="SMART" id="SM00155">
    <property type="entry name" value="PLDc"/>
    <property type="match status" value="2"/>
</dbReference>
<proteinExistence type="inferred from homology"/>
<name>A0A833RMS4_9HYME</name>
<dbReference type="PANTHER" id="PTHR10185">
    <property type="entry name" value="PHOSPHOLIPASE D - RELATED"/>
    <property type="match status" value="1"/>
</dbReference>
<comment type="similarity">
    <text evidence="1">Belongs to the phospholipase D family.</text>
</comment>
<reference evidence="4" key="1">
    <citation type="submission" date="2019-11" db="EMBL/GenBank/DDBJ databases">
        <title>The nuclear and mitochondrial genomes of Frieseomelitta varia - a highly eusocial stingless bee (Meliponini) with a permanently sterile worker caste.</title>
        <authorList>
            <person name="Freitas F.C.P."/>
            <person name="Lourenco A.P."/>
            <person name="Nunes F.M.F."/>
            <person name="Paschoal A.R."/>
            <person name="Abreu F.C.P."/>
            <person name="Barbin F.O."/>
            <person name="Bataglia L."/>
            <person name="Cardoso-Junior C.A.M."/>
            <person name="Cervoni M.S."/>
            <person name="Silva S.R."/>
            <person name="Dalarmi F."/>
            <person name="Del Lama M.A."/>
            <person name="Depintor T.S."/>
            <person name="Ferreira K.M."/>
            <person name="Goria P.S."/>
            <person name="Jaskot M.C."/>
            <person name="Lago D.C."/>
            <person name="Luna-Lucena D."/>
            <person name="Moda L.M."/>
            <person name="Nascimento L."/>
            <person name="Pedrino M."/>
            <person name="Rabico F.O."/>
            <person name="Sanches F.C."/>
            <person name="Santos D.E."/>
            <person name="Santos C.G."/>
            <person name="Vieira J."/>
            <person name="Lopes T.F."/>
            <person name="Barchuk A.R."/>
            <person name="Hartfelder K."/>
            <person name="Simoes Z.L.P."/>
            <person name="Bitondi M.M.G."/>
            <person name="Pinheiro D.G."/>
        </authorList>
    </citation>
    <scope>NUCLEOTIDE SEQUENCE</scope>
    <source>
        <strain evidence="4">USP_RPSP 00005682</strain>
        <tissue evidence="4">Whole individual</tissue>
    </source>
</reference>
<dbReference type="PROSITE" id="PS50035">
    <property type="entry name" value="PLD"/>
    <property type="match status" value="2"/>
</dbReference>
<dbReference type="Proteomes" id="UP000655588">
    <property type="component" value="Unassembled WGS sequence"/>
</dbReference>
<keyword evidence="5" id="KW-1185">Reference proteome</keyword>
<feature type="domain" description="PLD phosphodiesterase" evidence="3">
    <location>
        <begin position="370"/>
        <end position="397"/>
    </location>
</feature>